<evidence type="ECO:0000313" key="3">
    <source>
        <dbReference type="Proteomes" id="UP000189941"/>
    </source>
</evidence>
<evidence type="ECO:0000256" key="1">
    <source>
        <dbReference type="SAM" id="Phobius"/>
    </source>
</evidence>
<dbReference type="Proteomes" id="UP000189941">
    <property type="component" value="Unassembled WGS sequence"/>
</dbReference>
<organism evidence="2 3">
    <name type="scientific">Globicatella sulfidifaciens DSM 15739</name>
    <dbReference type="NCBI Taxonomy" id="1121925"/>
    <lineage>
        <taxon>Bacteria</taxon>
        <taxon>Bacillati</taxon>
        <taxon>Bacillota</taxon>
        <taxon>Bacilli</taxon>
        <taxon>Lactobacillales</taxon>
        <taxon>Aerococcaceae</taxon>
        <taxon>Globicatella</taxon>
    </lineage>
</organism>
<reference evidence="3" key="1">
    <citation type="submission" date="2017-02" db="EMBL/GenBank/DDBJ databases">
        <authorList>
            <person name="Varghese N."/>
            <person name="Submissions S."/>
        </authorList>
    </citation>
    <scope>NUCLEOTIDE SEQUENCE [LARGE SCALE GENOMIC DNA]</scope>
    <source>
        <strain evidence="3">DSM 15739</strain>
    </source>
</reference>
<dbReference type="RefSeq" id="WP_078756251.1">
    <property type="nucleotide sequence ID" value="NZ_FUWO01000014.1"/>
</dbReference>
<accession>A0A1T4MTP1</accession>
<sequence>MQLSNRSYDFLKWVALVFLPAFSVLIGGLGPIFNWSMTEKWVTLVNLLAVFLGSLLQLSSNNYHNQGGGHYAVQTNFV</sequence>
<dbReference type="Pfam" id="PF16938">
    <property type="entry name" value="Phage_holin_Dp1"/>
    <property type="match status" value="1"/>
</dbReference>
<evidence type="ECO:0000313" key="2">
    <source>
        <dbReference type="EMBL" id="SJZ70343.1"/>
    </source>
</evidence>
<dbReference type="AlphaFoldDB" id="A0A1T4MTP1"/>
<keyword evidence="1" id="KW-1133">Transmembrane helix</keyword>
<gene>
    <name evidence="2" type="ORF">SAMN02746011_01537</name>
</gene>
<proteinExistence type="predicted"/>
<keyword evidence="1" id="KW-0472">Membrane</keyword>
<dbReference type="OrthoDB" id="1972048at2"/>
<keyword evidence="3" id="KW-1185">Reference proteome</keyword>
<keyword evidence="1" id="KW-0812">Transmembrane</keyword>
<dbReference type="InterPro" id="IPR031612">
    <property type="entry name" value="Phage_holin_Dp1"/>
</dbReference>
<feature type="transmembrane region" description="Helical" evidence="1">
    <location>
        <begin position="12"/>
        <end position="35"/>
    </location>
</feature>
<dbReference type="EMBL" id="FUWO01000014">
    <property type="protein sequence ID" value="SJZ70343.1"/>
    <property type="molecule type" value="Genomic_DNA"/>
</dbReference>
<dbReference type="STRING" id="1121925.SAMN02746011_01537"/>
<name>A0A1T4MTP1_9LACT</name>
<protein>
    <submittedName>
        <fullName evidence="2">Holin, Dp-1 family</fullName>
    </submittedName>
</protein>
<feature type="transmembrane region" description="Helical" evidence="1">
    <location>
        <begin position="41"/>
        <end position="58"/>
    </location>
</feature>